<name>A0ABY7GPM4_9GAMM</name>
<proteinExistence type="predicted"/>
<dbReference type="SUPFAM" id="SSF53639">
    <property type="entry name" value="AraD/HMP-PK domain-like"/>
    <property type="match status" value="1"/>
</dbReference>
<dbReference type="Gene3D" id="3.40.225.10">
    <property type="entry name" value="Class II aldolase/adducin N-terminal domain"/>
    <property type="match status" value="1"/>
</dbReference>
<dbReference type="InterPro" id="IPR036409">
    <property type="entry name" value="Aldolase_II/adducin_N_sf"/>
</dbReference>
<gene>
    <name evidence="2" type="ORF">NM686_008045</name>
</gene>
<protein>
    <submittedName>
        <fullName evidence="2">Class II aldolase/adducin family protein</fullName>
    </submittedName>
</protein>
<feature type="domain" description="Class II aldolase/adducin N-terminal" evidence="1">
    <location>
        <begin position="33"/>
        <end position="209"/>
    </location>
</feature>
<organism evidence="2 3">
    <name type="scientific">Methylomonas rapida</name>
    <dbReference type="NCBI Taxonomy" id="2963939"/>
    <lineage>
        <taxon>Bacteria</taxon>
        <taxon>Pseudomonadati</taxon>
        <taxon>Pseudomonadota</taxon>
        <taxon>Gammaproteobacteria</taxon>
        <taxon>Methylococcales</taxon>
        <taxon>Methylococcaceae</taxon>
        <taxon>Methylomonas</taxon>
    </lineage>
</organism>
<sequence length="216" mass="23615">MNEREGVIKYRLKHQADDAAITTDISQINAWRNVLFRLELIGQSPEKYHGLGYGNISQRLQQDRQAFLISGTQTGHLPLLTTRHFAIVEKALPKQNALFSRGPSRPSSEALTHASIYLHAPKAQAVIHVHCPQIWRQTQALQIPHTAADVPYGSLEMAEAVEELFASGKLASLPIFSMLGHEDGIVAFGDSLSTAALTLLTQFANALAIEQASQAG</sequence>
<dbReference type="Proteomes" id="UP001162780">
    <property type="component" value="Chromosome"/>
</dbReference>
<dbReference type="EMBL" id="CP113517">
    <property type="protein sequence ID" value="WAR46453.1"/>
    <property type="molecule type" value="Genomic_DNA"/>
</dbReference>
<evidence type="ECO:0000259" key="1">
    <source>
        <dbReference type="SMART" id="SM01007"/>
    </source>
</evidence>
<evidence type="ECO:0000313" key="3">
    <source>
        <dbReference type="Proteomes" id="UP001162780"/>
    </source>
</evidence>
<dbReference type="InterPro" id="IPR001303">
    <property type="entry name" value="Aldolase_II/adducin_N"/>
</dbReference>
<dbReference type="Pfam" id="PF00596">
    <property type="entry name" value="Aldolase_II"/>
    <property type="match status" value="1"/>
</dbReference>
<keyword evidence="3" id="KW-1185">Reference proteome</keyword>
<accession>A0ABY7GPM4</accession>
<reference evidence="2" key="1">
    <citation type="submission" date="2022-11" db="EMBL/GenBank/DDBJ databases">
        <title>Methylomonas rapida sp. nov., Carotenoid-Producing Obligate Methanotrophs with High Growth Characteristics and Biotechnological Potential.</title>
        <authorList>
            <person name="Tikhonova E.N."/>
            <person name="Suleimanov R.Z."/>
            <person name="Miroshnikov K."/>
            <person name="Oshkin I.Y."/>
            <person name="Belova S.E."/>
            <person name="Danilova O.V."/>
            <person name="Ashikhmin A."/>
            <person name="Konopkin A."/>
            <person name="But S.Y."/>
            <person name="Khmelenina V.N."/>
            <person name="Kuznetsov N."/>
            <person name="Pimenov N.V."/>
            <person name="Dedysh S.N."/>
        </authorList>
    </citation>
    <scope>NUCLEOTIDE SEQUENCE</scope>
    <source>
        <strain evidence="2">MP1</strain>
    </source>
</reference>
<dbReference type="RefSeq" id="WP_255187362.1">
    <property type="nucleotide sequence ID" value="NZ_CP113517.1"/>
</dbReference>
<dbReference type="SMART" id="SM01007">
    <property type="entry name" value="Aldolase_II"/>
    <property type="match status" value="1"/>
</dbReference>
<evidence type="ECO:0000313" key="2">
    <source>
        <dbReference type="EMBL" id="WAR46453.1"/>
    </source>
</evidence>